<evidence type="ECO:0000256" key="4">
    <source>
        <dbReference type="ARBA" id="ARBA00030169"/>
    </source>
</evidence>
<sequence>MDSATITAETLKTLAKFDTPTICNVIELFEVRPRNTGYMSAAVKSNFPELPPMVGFAATASFRSDAPPVGGDAYGSLQKQLDQFAKLPGPAVVVFQDLDDPPVAAVFGEVMCSTYRAFGSAGLVTGGAGRDLEQVRALKYPVFTGSTICSHGYCHMLHLGMPVRVGGLMVNQSDLLHGDANGVTNIPLSIATEVADISAEFLAIEEILMGYVKAPGEKSREKYDELRKLFQSEVAKLTKRVSRGLSK</sequence>
<name>D2QYX5_PIRSD</name>
<dbReference type="STRING" id="530564.Psta_1755"/>
<accession>D2QYX5</accession>
<dbReference type="EMBL" id="CP001848">
    <property type="protein sequence ID" value="ADB16430.1"/>
    <property type="molecule type" value="Genomic_DNA"/>
</dbReference>
<evidence type="ECO:0000256" key="1">
    <source>
        <dbReference type="ARBA" id="ARBA00001968"/>
    </source>
</evidence>
<dbReference type="GO" id="GO:0046872">
    <property type="term" value="F:metal ion binding"/>
    <property type="evidence" value="ECO:0007669"/>
    <property type="project" value="UniProtKB-KW"/>
</dbReference>
<evidence type="ECO:0000256" key="2">
    <source>
        <dbReference type="ARBA" id="ARBA00016549"/>
    </source>
</evidence>
<dbReference type="InterPro" id="IPR036704">
    <property type="entry name" value="RraA/RraA-like_sf"/>
</dbReference>
<comment type="cofactor">
    <cofactor evidence="5">
        <name>Mg(2+)</name>
        <dbReference type="ChEBI" id="CHEBI:18420"/>
    </cofactor>
</comment>
<dbReference type="Proteomes" id="UP000001887">
    <property type="component" value="Chromosome"/>
</dbReference>
<comment type="cofactor">
    <cofactor evidence="1">
        <name>a divalent metal cation</name>
        <dbReference type="ChEBI" id="CHEBI:60240"/>
    </cofactor>
</comment>
<gene>
    <name evidence="6" type="ordered locus">Psta_1755</name>
</gene>
<keyword evidence="6" id="KW-0489">Methyltransferase</keyword>
<evidence type="ECO:0000313" key="7">
    <source>
        <dbReference type="Proteomes" id="UP000001887"/>
    </source>
</evidence>
<dbReference type="eggNOG" id="COG0684">
    <property type="taxonomic scope" value="Bacteria"/>
</dbReference>
<dbReference type="PANTHER" id="PTHR33254">
    <property type="entry name" value="4-HYDROXY-4-METHYL-2-OXOGLUTARATE ALDOLASE 3-RELATED"/>
    <property type="match status" value="1"/>
</dbReference>
<feature type="binding site" evidence="5">
    <location>
        <position position="131"/>
    </location>
    <ligand>
        <name>Mg(2+)</name>
        <dbReference type="ChEBI" id="CHEBI:18420"/>
    </ligand>
</feature>
<dbReference type="CDD" id="cd16841">
    <property type="entry name" value="RraA_family"/>
    <property type="match status" value="1"/>
</dbReference>
<dbReference type="AlphaFoldDB" id="D2QYX5"/>
<dbReference type="InterPro" id="IPR005493">
    <property type="entry name" value="RraA/RraA-like"/>
</dbReference>
<keyword evidence="6" id="KW-0808">Transferase</keyword>
<proteinExistence type="predicted"/>
<dbReference type="GO" id="GO:0032259">
    <property type="term" value="P:methylation"/>
    <property type="evidence" value="ECO:0007669"/>
    <property type="project" value="UniProtKB-KW"/>
</dbReference>
<feature type="binding site" evidence="5">
    <location>
        <position position="130"/>
    </location>
    <ligand>
        <name>substrate</name>
    </ligand>
</feature>
<protein>
    <recommendedName>
        <fullName evidence="2">Putative 4-hydroxy-4-methyl-2-oxoglutarate aldolase</fullName>
    </recommendedName>
    <alternativeName>
        <fullName evidence="3">Regulator of ribonuclease activity homolog</fullName>
    </alternativeName>
    <alternativeName>
        <fullName evidence="4">RraA-like protein</fullName>
    </alternativeName>
</protein>
<dbReference type="Gene3D" id="3.50.30.40">
    <property type="entry name" value="Ribonuclease E inhibitor RraA/RraA-like"/>
    <property type="match status" value="1"/>
</dbReference>
<dbReference type="OrthoDB" id="9784786at2"/>
<dbReference type="HOGENOM" id="CLU_090273_0_0_0"/>
<keyword evidence="5" id="KW-0460">Magnesium</keyword>
<dbReference type="PANTHER" id="PTHR33254:SF4">
    <property type="entry name" value="4-HYDROXY-4-METHYL-2-OXOGLUTARATE ALDOLASE 3-RELATED"/>
    <property type="match status" value="1"/>
</dbReference>
<evidence type="ECO:0000256" key="3">
    <source>
        <dbReference type="ARBA" id="ARBA00029596"/>
    </source>
</evidence>
<keyword evidence="7" id="KW-1185">Reference proteome</keyword>
<keyword evidence="5" id="KW-0479">Metal-binding</keyword>
<evidence type="ECO:0000313" key="6">
    <source>
        <dbReference type="EMBL" id="ADB16430.1"/>
    </source>
</evidence>
<dbReference type="SUPFAM" id="SSF89562">
    <property type="entry name" value="RraA-like"/>
    <property type="match status" value="1"/>
</dbReference>
<dbReference type="GO" id="GO:0008168">
    <property type="term" value="F:methyltransferase activity"/>
    <property type="evidence" value="ECO:0007669"/>
    <property type="project" value="UniProtKB-KW"/>
</dbReference>
<reference evidence="6 7" key="1">
    <citation type="journal article" date="2009" name="Stand. Genomic Sci.">
        <title>Complete genome sequence of Pirellula staleyi type strain (ATCC 27377).</title>
        <authorList>
            <person name="Clum A."/>
            <person name="Tindall B.J."/>
            <person name="Sikorski J."/>
            <person name="Ivanova N."/>
            <person name="Mavrommatis K."/>
            <person name="Lucas S."/>
            <person name="Glavina del Rio T."/>
            <person name="Nolan M."/>
            <person name="Chen F."/>
            <person name="Tice H."/>
            <person name="Pitluck S."/>
            <person name="Cheng J.F."/>
            <person name="Chertkov O."/>
            <person name="Brettin T."/>
            <person name="Han C."/>
            <person name="Detter J.C."/>
            <person name="Kuske C."/>
            <person name="Bruce D."/>
            <person name="Goodwin L."/>
            <person name="Ovchinikova G."/>
            <person name="Pati A."/>
            <person name="Mikhailova N."/>
            <person name="Chen A."/>
            <person name="Palaniappan K."/>
            <person name="Land M."/>
            <person name="Hauser L."/>
            <person name="Chang Y.J."/>
            <person name="Jeffries C.D."/>
            <person name="Chain P."/>
            <person name="Rohde M."/>
            <person name="Goker M."/>
            <person name="Bristow J."/>
            <person name="Eisen J.A."/>
            <person name="Markowitz V."/>
            <person name="Hugenholtz P."/>
            <person name="Kyrpides N.C."/>
            <person name="Klenk H.P."/>
            <person name="Lapidus A."/>
        </authorList>
    </citation>
    <scope>NUCLEOTIDE SEQUENCE [LARGE SCALE GENOMIC DNA]</scope>
    <source>
        <strain evidence="7">ATCC 27377 / DSM 6068 / ICPB 4128</strain>
    </source>
</reference>
<feature type="binding site" evidence="5">
    <location>
        <begin position="108"/>
        <end position="111"/>
    </location>
    <ligand>
        <name>substrate</name>
    </ligand>
</feature>
<evidence type="ECO:0000256" key="5">
    <source>
        <dbReference type="PIRSR" id="PIRSR605493-1"/>
    </source>
</evidence>
<dbReference type="KEGG" id="psl:Psta_1755"/>
<organism evidence="6 7">
    <name type="scientific">Pirellula staleyi (strain ATCC 27377 / DSM 6068 / ICPB 4128)</name>
    <name type="common">Pirella staleyi</name>
    <dbReference type="NCBI Taxonomy" id="530564"/>
    <lineage>
        <taxon>Bacteria</taxon>
        <taxon>Pseudomonadati</taxon>
        <taxon>Planctomycetota</taxon>
        <taxon>Planctomycetia</taxon>
        <taxon>Pirellulales</taxon>
        <taxon>Pirellulaceae</taxon>
        <taxon>Pirellula</taxon>
    </lineage>
</organism>
<dbReference type="Pfam" id="PF03737">
    <property type="entry name" value="RraA-like"/>
    <property type="match status" value="1"/>
</dbReference>